<dbReference type="NCBIfam" id="TIGR02150">
    <property type="entry name" value="IPP_isom_1"/>
    <property type="match status" value="1"/>
</dbReference>
<evidence type="ECO:0000256" key="4">
    <source>
        <dbReference type="ARBA" id="ARBA00022490"/>
    </source>
</evidence>
<keyword evidence="4" id="KW-0963">Cytoplasm</keyword>
<keyword evidence="8" id="KW-0414">Isoprene biosynthesis</keyword>
<comment type="caution">
    <text evidence="11">The sequence shown here is derived from an EMBL/GenBank/DDBJ whole genome shotgun (WGS) entry which is preliminary data.</text>
</comment>
<dbReference type="PROSITE" id="PS51462">
    <property type="entry name" value="NUDIX"/>
    <property type="match status" value="1"/>
</dbReference>
<evidence type="ECO:0000256" key="8">
    <source>
        <dbReference type="ARBA" id="ARBA00023229"/>
    </source>
</evidence>
<dbReference type="Pfam" id="PF00293">
    <property type="entry name" value="NUDIX"/>
    <property type="match status" value="1"/>
</dbReference>
<evidence type="ECO:0000256" key="5">
    <source>
        <dbReference type="ARBA" id="ARBA00022723"/>
    </source>
</evidence>
<organism evidence="11 12">
    <name type="scientific">Candidatus Marsarchaeota G1 archaeon OSP_D</name>
    <dbReference type="NCBI Taxonomy" id="1978155"/>
    <lineage>
        <taxon>Archaea</taxon>
        <taxon>Candidatus Marsarchaeota</taxon>
        <taxon>Candidatus Marsarchaeota group 1</taxon>
    </lineage>
</organism>
<comment type="pathway">
    <text evidence="1">Isoprenoid biosynthesis; dimethylallyl diphosphate biosynthesis; dimethylallyl diphosphate from isopentenyl diphosphate: step 1/1.</text>
</comment>
<dbReference type="CDD" id="cd02885">
    <property type="entry name" value="NUDIX_IPP_Isomerase"/>
    <property type="match status" value="1"/>
</dbReference>
<dbReference type="PIRSF" id="PIRSF018427">
    <property type="entry name" value="Isopntndiph_ism"/>
    <property type="match status" value="1"/>
</dbReference>
<feature type="domain" description="Nudix hydrolase" evidence="10">
    <location>
        <begin position="25"/>
        <end position="157"/>
    </location>
</feature>
<dbReference type="Gene3D" id="3.90.79.10">
    <property type="entry name" value="Nucleoside Triphosphate Pyrophosphohydrolase"/>
    <property type="match status" value="1"/>
</dbReference>
<proteinExistence type="inferred from homology"/>
<evidence type="ECO:0000313" key="11">
    <source>
        <dbReference type="EMBL" id="PSN82358.1"/>
    </source>
</evidence>
<accession>A0A2R6A7Q4</accession>
<dbReference type="SUPFAM" id="SSF55811">
    <property type="entry name" value="Nudix"/>
    <property type="match status" value="1"/>
</dbReference>
<evidence type="ECO:0000259" key="10">
    <source>
        <dbReference type="PROSITE" id="PS51462"/>
    </source>
</evidence>
<dbReference type="NCBIfam" id="NF002995">
    <property type="entry name" value="PRK03759.1"/>
    <property type="match status" value="1"/>
</dbReference>
<dbReference type="AlphaFoldDB" id="A0A2R6A7Q4"/>
<dbReference type="InterPro" id="IPR015797">
    <property type="entry name" value="NUDIX_hydrolase-like_dom_sf"/>
</dbReference>
<reference evidence="11 12" key="1">
    <citation type="submission" date="2017-04" db="EMBL/GenBank/DDBJ databases">
        <title>Novel microbial lineages endemic to geothermal iron-oxide mats fill important gaps in the evolutionary history of Archaea.</title>
        <authorList>
            <person name="Jay Z.J."/>
            <person name="Beam J.P."/>
            <person name="Dlakic M."/>
            <person name="Rusch D.B."/>
            <person name="Kozubal M.A."/>
            <person name="Inskeep W.P."/>
        </authorList>
    </citation>
    <scope>NUCLEOTIDE SEQUENCE [LARGE SCALE GENOMIC DNA]</scope>
    <source>
        <strain evidence="11">OSP_D</strain>
    </source>
</reference>
<comment type="similarity">
    <text evidence="2">Belongs to the IPP isomerase type 1 family.</text>
</comment>
<keyword evidence="7" id="KW-0464">Manganese</keyword>
<evidence type="ECO:0000256" key="1">
    <source>
        <dbReference type="ARBA" id="ARBA00004826"/>
    </source>
</evidence>
<dbReference type="GO" id="GO:0050992">
    <property type="term" value="P:dimethylallyl diphosphate biosynthetic process"/>
    <property type="evidence" value="ECO:0007669"/>
    <property type="project" value="UniProtKB-UniPathway"/>
</dbReference>
<name>A0A2R6A7Q4_9ARCH</name>
<dbReference type="EMBL" id="NEXC01000080">
    <property type="protein sequence ID" value="PSN82358.1"/>
    <property type="molecule type" value="Genomic_DNA"/>
</dbReference>
<keyword evidence="5" id="KW-0479">Metal-binding</keyword>
<protein>
    <recommendedName>
        <fullName evidence="3">isopentenyl-diphosphate Delta-isomerase</fullName>
        <ecNumber evidence="3">5.3.3.2</ecNumber>
    </recommendedName>
</protein>
<dbReference type="InterPro" id="IPR011876">
    <property type="entry name" value="IsopentenylPP_isomerase_typ1"/>
</dbReference>
<dbReference type="GO" id="GO:0005737">
    <property type="term" value="C:cytoplasm"/>
    <property type="evidence" value="ECO:0007669"/>
    <property type="project" value="TreeGrafter"/>
</dbReference>
<evidence type="ECO:0000256" key="6">
    <source>
        <dbReference type="ARBA" id="ARBA00022842"/>
    </source>
</evidence>
<dbReference type="HAMAP" id="MF_00202">
    <property type="entry name" value="Idi"/>
    <property type="match status" value="1"/>
</dbReference>
<dbReference type="InterPro" id="IPR056375">
    <property type="entry name" value="Idi_bact"/>
</dbReference>
<evidence type="ECO:0000313" key="12">
    <source>
        <dbReference type="Proteomes" id="UP000240880"/>
    </source>
</evidence>
<evidence type="ECO:0000256" key="7">
    <source>
        <dbReference type="ARBA" id="ARBA00023211"/>
    </source>
</evidence>
<dbReference type="GO" id="GO:0004452">
    <property type="term" value="F:isopentenyl-diphosphate delta-isomerase activity"/>
    <property type="evidence" value="ECO:0007669"/>
    <property type="project" value="UniProtKB-EC"/>
</dbReference>
<sequence>MVVLVDENDREIGVLEKHEAHRRGRLHRAFSVFIFNSRGETLLQKRAQDKYHSGGLWTNACDGHPRPGEGVIQAALRRLKDELGFECELKEVGQMIYKEPVSNGMTEHEFLHVLVGLYDGEVKPDPNEAAEVKWISLEELRKEVNKNPENYAVWTRLVLQRFKF</sequence>
<keyword evidence="6" id="KW-0460">Magnesium</keyword>
<dbReference type="EC" id="5.3.3.2" evidence="3"/>
<dbReference type="GO" id="GO:0009240">
    <property type="term" value="P:isopentenyl diphosphate biosynthetic process"/>
    <property type="evidence" value="ECO:0007669"/>
    <property type="project" value="TreeGrafter"/>
</dbReference>
<dbReference type="Proteomes" id="UP000240880">
    <property type="component" value="Unassembled WGS sequence"/>
</dbReference>
<evidence type="ECO:0000256" key="3">
    <source>
        <dbReference type="ARBA" id="ARBA00012057"/>
    </source>
</evidence>
<dbReference type="PANTHER" id="PTHR10885:SF0">
    <property type="entry name" value="ISOPENTENYL-DIPHOSPHATE DELTA-ISOMERASE"/>
    <property type="match status" value="1"/>
</dbReference>
<dbReference type="GO" id="GO:0046872">
    <property type="term" value="F:metal ion binding"/>
    <property type="evidence" value="ECO:0007669"/>
    <property type="project" value="UniProtKB-KW"/>
</dbReference>
<dbReference type="InterPro" id="IPR000086">
    <property type="entry name" value="NUDIX_hydrolase_dom"/>
</dbReference>
<evidence type="ECO:0000256" key="9">
    <source>
        <dbReference type="ARBA" id="ARBA00023235"/>
    </source>
</evidence>
<dbReference type="PANTHER" id="PTHR10885">
    <property type="entry name" value="ISOPENTENYL-DIPHOSPHATE DELTA-ISOMERASE"/>
    <property type="match status" value="1"/>
</dbReference>
<gene>
    <name evidence="11" type="ORF">B9Q01_08295</name>
</gene>
<evidence type="ECO:0000256" key="2">
    <source>
        <dbReference type="ARBA" id="ARBA00007579"/>
    </source>
</evidence>
<dbReference type="UniPathway" id="UPA00059">
    <property type="reaction ID" value="UER00104"/>
</dbReference>
<keyword evidence="9 11" id="KW-0413">Isomerase</keyword>